<evidence type="ECO:0000313" key="8">
    <source>
        <dbReference type="Proteomes" id="UP000189670"/>
    </source>
</evidence>
<dbReference type="GO" id="GO:0008652">
    <property type="term" value="P:amino acid biosynthetic process"/>
    <property type="evidence" value="ECO:0007669"/>
    <property type="project" value="UniProtKB-KW"/>
</dbReference>
<dbReference type="EMBL" id="ATBP01002314">
    <property type="protein sequence ID" value="ETR65997.1"/>
    <property type="molecule type" value="Genomic_DNA"/>
</dbReference>
<dbReference type="GO" id="GO:0009423">
    <property type="term" value="P:chorismate biosynthetic process"/>
    <property type="evidence" value="ECO:0007669"/>
    <property type="project" value="TreeGrafter"/>
</dbReference>
<feature type="non-terminal residue" evidence="7">
    <location>
        <position position="1"/>
    </location>
</feature>
<comment type="caution">
    <text evidence="7">The sequence shown here is derived from an EMBL/GenBank/DDBJ whole genome shotgun (WGS) entry which is preliminary data.</text>
</comment>
<dbReference type="AlphaFoldDB" id="A0A1V1NTT7"/>
<name>A0A1V1NTT7_9BACT</name>
<evidence type="ECO:0000256" key="6">
    <source>
        <dbReference type="ARBA" id="ARBA00023239"/>
    </source>
</evidence>
<reference evidence="8" key="1">
    <citation type="submission" date="2012-11" db="EMBL/GenBank/DDBJ databases">
        <authorList>
            <person name="Lucero-Rivera Y.E."/>
            <person name="Tovar-Ramirez D."/>
        </authorList>
    </citation>
    <scope>NUCLEOTIDE SEQUENCE [LARGE SCALE GENOMIC DNA]</scope>
    <source>
        <strain evidence="8">Araruama</strain>
    </source>
</reference>
<evidence type="ECO:0000256" key="3">
    <source>
        <dbReference type="ARBA" id="ARBA00013036"/>
    </source>
</evidence>
<gene>
    <name evidence="7" type="ORF">OMM_13394</name>
</gene>
<dbReference type="Pfam" id="PF01264">
    <property type="entry name" value="Chorismate_synt"/>
    <property type="match status" value="1"/>
</dbReference>
<evidence type="ECO:0000256" key="2">
    <source>
        <dbReference type="ARBA" id="ARBA00008014"/>
    </source>
</evidence>
<evidence type="ECO:0000256" key="5">
    <source>
        <dbReference type="ARBA" id="ARBA00023141"/>
    </source>
</evidence>
<accession>A0A1V1NTT7</accession>
<organism evidence="7 8">
    <name type="scientific">Candidatus Magnetoglobus multicellularis str. Araruama</name>
    <dbReference type="NCBI Taxonomy" id="890399"/>
    <lineage>
        <taxon>Bacteria</taxon>
        <taxon>Pseudomonadati</taxon>
        <taxon>Thermodesulfobacteriota</taxon>
        <taxon>Desulfobacteria</taxon>
        <taxon>Desulfobacterales</taxon>
        <taxon>Desulfobacteraceae</taxon>
        <taxon>Candidatus Magnetoglobus</taxon>
    </lineage>
</organism>
<comment type="pathway">
    <text evidence="1">Metabolic intermediate biosynthesis; chorismate biosynthesis; chorismate from D-erythrose 4-phosphate and phosphoenolpyruvate: step 7/7.</text>
</comment>
<dbReference type="GO" id="GO:0005829">
    <property type="term" value="C:cytosol"/>
    <property type="evidence" value="ECO:0007669"/>
    <property type="project" value="TreeGrafter"/>
</dbReference>
<dbReference type="PANTHER" id="PTHR21085:SF0">
    <property type="entry name" value="CHORISMATE SYNTHASE"/>
    <property type="match status" value="1"/>
</dbReference>
<dbReference type="PANTHER" id="PTHR21085">
    <property type="entry name" value="CHORISMATE SYNTHASE"/>
    <property type="match status" value="1"/>
</dbReference>
<dbReference type="Proteomes" id="UP000189670">
    <property type="component" value="Unassembled WGS sequence"/>
</dbReference>
<evidence type="ECO:0000313" key="7">
    <source>
        <dbReference type="EMBL" id="ETR65997.1"/>
    </source>
</evidence>
<dbReference type="SUPFAM" id="SSF103263">
    <property type="entry name" value="Chorismate synthase, AroC"/>
    <property type="match status" value="1"/>
</dbReference>
<proteinExistence type="inferred from homology"/>
<dbReference type="Gene3D" id="3.60.150.10">
    <property type="entry name" value="Chorismate synthase AroC"/>
    <property type="match status" value="1"/>
</dbReference>
<evidence type="ECO:0000256" key="1">
    <source>
        <dbReference type="ARBA" id="ARBA00005044"/>
    </source>
</evidence>
<dbReference type="InterPro" id="IPR000453">
    <property type="entry name" value="Chorismate_synth"/>
</dbReference>
<comment type="similarity">
    <text evidence="2">Belongs to the chorismate synthase family.</text>
</comment>
<protein>
    <recommendedName>
        <fullName evidence="3">chorismate synthase</fullName>
        <ecNumber evidence="3">4.2.3.5</ecNumber>
    </recommendedName>
</protein>
<evidence type="ECO:0000256" key="4">
    <source>
        <dbReference type="ARBA" id="ARBA00022605"/>
    </source>
</evidence>
<dbReference type="GO" id="GO:0010181">
    <property type="term" value="F:FMN binding"/>
    <property type="evidence" value="ECO:0007669"/>
    <property type="project" value="TreeGrafter"/>
</dbReference>
<dbReference type="EC" id="4.2.3.5" evidence="3"/>
<dbReference type="GO" id="GO:0009073">
    <property type="term" value="P:aromatic amino acid family biosynthetic process"/>
    <property type="evidence" value="ECO:0007669"/>
    <property type="project" value="UniProtKB-KW"/>
</dbReference>
<keyword evidence="5" id="KW-0057">Aromatic amino acid biosynthesis</keyword>
<dbReference type="InterPro" id="IPR035904">
    <property type="entry name" value="Chorismate_synth_AroC_sf"/>
</dbReference>
<dbReference type="GO" id="GO:0004107">
    <property type="term" value="F:chorismate synthase activity"/>
    <property type="evidence" value="ECO:0007669"/>
    <property type="project" value="UniProtKB-EC"/>
</dbReference>
<keyword evidence="6" id="KW-0456">Lyase</keyword>
<keyword evidence="4" id="KW-0028">Amino-acid biosynthesis</keyword>
<sequence length="109" mass="12155">VHDEIFYDQDFYRKTNRAGGIEGGMTNGEKIILKAVMKPIPTMPASLQTVDLMSKQPLRAHVERADTCAVPACAVVAENVIAWELAVMLRQKLGGDSLLQQKKSYFKMM</sequence>